<sequence length="571" mass="65041">MFVLDFENERMIFKNPQEIWVANTLEEVIPCLNQVQEAINQGFYAVGYIAYEAAPAFDPKLTVKNGNRIPLLWFGLFKEPSADEFSITDKEFTLSEWVPSIGEKEYIQHIAAIKNAISNGETYQVNYTIRLRSRFTGSDVAFYSHLRKFQQGNYSAYLNLGRYRILSASPELFFKVENGNIKVKPMKGTSKRGRWLEEDQTQAEWLAKSEKNRAENVMIADLLRSDLGKIAETGTVSVSELFAIEKYPTVFQMVSQIEGKLRQDVSITDIFKSLFPCGSITGAPKAKTMEWIAELEDCPRDIYCGTIGLIKPSGEMIFNVAIRTVLLDMQTGLAEFGAGGGVTWDSTADGEYEEAILKTALLKEPQTEFELLETMKLNNDRYFLLHHHLNRLQKSAAYFGIPIDEKEVLDALRQHADLHQGETRRVRLLVSNNGGTHIESVPLSESPAYSLPIRIAKDPVSRFNRFLCHKTTFRTLYDRHRTENPGVFDILLWNEEGEITEFTFGNVVLEIGGKKLTPRLESGLLAGTFRQYLIENGKIAEQVLKLEDLKLAERIWFINSVREWVPVYIVK</sequence>
<evidence type="ECO:0000313" key="2">
    <source>
        <dbReference type="EMBL" id="BCJ86555.1"/>
    </source>
</evidence>
<dbReference type="RefSeq" id="WP_200760548.1">
    <property type="nucleotide sequence ID" value="NZ_AP023366.1"/>
</dbReference>
<feature type="domain" description="Chorismate-utilising enzyme C-terminal" evidence="1">
    <location>
        <begin position="103"/>
        <end position="358"/>
    </location>
</feature>
<dbReference type="Gene3D" id="3.60.120.10">
    <property type="entry name" value="Anthranilate synthase"/>
    <property type="match status" value="1"/>
</dbReference>
<dbReference type="InterPro" id="IPR043132">
    <property type="entry name" value="BCAT-like_C"/>
</dbReference>
<evidence type="ECO:0000259" key="1">
    <source>
        <dbReference type="Pfam" id="PF00425"/>
    </source>
</evidence>
<proteinExistence type="predicted"/>
<dbReference type="GO" id="GO:0000162">
    <property type="term" value="P:L-tryptophan biosynthetic process"/>
    <property type="evidence" value="ECO:0007669"/>
    <property type="project" value="TreeGrafter"/>
</dbReference>
<dbReference type="InterPro" id="IPR001544">
    <property type="entry name" value="Aminotrans_IV"/>
</dbReference>
<dbReference type="InterPro" id="IPR015890">
    <property type="entry name" value="Chorismate_C"/>
</dbReference>
<dbReference type="PANTHER" id="PTHR11236">
    <property type="entry name" value="AMINOBENZOATE/ANTHRANILATE SYNTHASE"/>
    <property type="match status" value="1"/>
</dbReference>
<dbReference type="Gene3D" id="3.20.10.10">
    <property type="entry name" value="D-amino Acid Aminotransferase, subunit A, domain 2"/>
    <property type="match status" value="1"/>
</dbReference>
<dbReference type="NCBIfam" id="TIGR00553">
    <property type="entry name" value="pabB"/>
    <property type="match status" value="1"/>
</dbReference>
<evidence type="ECO:0000313" key="3">
    <source>
        <dbReference type="Proteomes" id="UP000593802"/>
    </source>
</evidence>
<dbReference type="Proteomes" id="UP000593802">
    <property type="component" value="Chromosome"/>
</dbReference>
<dbReference type="Pfam" id="PF01063">
    <property type="entry name" value="Aminotran_4"/>
    <property type="match status" value="1"/>
</dbReference>
<dbReference type="AlphaFoldDB" id="A0A7I8D8Z7"/>
<dbReference type="PANTHER" id="PTHR11236:SF50">
    <property type="entry name" value="AMINODEOXYCHORISMATE SYNTHASE COMPONENT 1"/>
    <property type="match status" value="1"/>
</dbReference>
<dbReference type="Pfam" id="PF00425">
    <property type="entry name" value="Chorismate_bind"/>
    <property type="match status" value="1"/>
</dbReference>
<dbReference type="InterPro" id="IPR043131">
    <property type="entry name" value="BCAT-like_N"/>
</dbReference>
<reference evidence="2 3" key="1">
    <citation type="submission" date="2020-08" db="EMBL/GenBank/DDBJ databases">
        <title>Complete Genome Sequence of Effusibacillus dendaii Strain skT53, Isolated from Farmland soil.</title>
        <authorList>
            <person name="Konishi T."/>
            <person name="Kawasaki H."/>
        </authorList>
    </citation>
    <scope>NUCLEOTIDE SEQUENCE [LARGE SCALE GENOMIC DNA]</scope>
    <source>
        <strain evidence="3">skT53</strain>
    </source>
</reference>
<protein>
    <submittedName>
        <fullName evidence="2">Aminodeoxychorismate synthase, component I</fullName>
    </submittedName>
</protein>
<organism evidence="2 3">
    <name type="scientific">Effusibacillus dendaii</name>
    <dbReference type="NCBI Taxonomy" id="2743772"/>
    <lineage>
        <taxon>Bacteria</taxon>
        <taxon>Bacillati</taxon>
        <taxon>Bacillota</taxon>
        <taxon>Bacilli</taxon>
        <taxon>Bacillales</taxon>
        <taxon>Alicyclobacillaceae</taxon>
        <taxon>Effusibacillus</taxon>
    </lineage>
</organism>
<dbReference type="SUPFAM" id="SSF56322">
    <property type="entry name" value="ADC synthase"/>
    <property type="match status" value="1"/>
</dbReference>
<dbReference type="InterPro" id="IPR036038">
    <property type="entry name" value="Aminotransferase-like"/>
</dbReference>
<dbReference type="KEGG" id="eff:skT53_15400"/>
<dbReference type="GO" id="GO:0009396">
    <property type="term" value="P:folic acid-containing compound biosynthetic process"/>
    <property type="evidence" value="ECO:0007669"/>
    <property type="project" value="InterPro"/>
</dbReference>
<keyword evidence="3" id="KW-1185">Reference proteome</keyword>
<dbReference type="Gene3D" id="3.30.470.10">
    <property type="match status" value="1"/>
</dbReference>
<dbReference type="InterPro" id="IPR005801">
    <property type="entry name" value="ADC_synthase"/>
</dbReference>
<name>A0A7I8D8Z7_9BACL</name>
<dbReference type="PRINTS" id="PR00095">
    <property type="entry name" value="ANTSNTHASEI"/>
</dbReference>
<gene>
    <name evidence="2" type="ORF">skT53_15400</name>
</gene>
<dbReference type="EMBL" id="AP023366">
    <property type="protein sequence ID" value="BCJ86555.1"/>
    <property type="molecule type" value="Genomic_DNA"/>
</dbReference>
<dbReference type="GO" id="GO:0046820">
    <property type="term" value="F:4-amino-4-deoxychorismate synthase activity"/>
    <property type="evidence" value="ECO:0007669"/>
    <property type="project" value="TreeGrafter"/>
</dbReference>
<accession>A0A7I8D8Z7</accession>
<dbReference type="InterPro" id="IPR019999">
    <property type="entry name" value="Anth_synth_I-like"/>
</dbReference>
<dbReference type="SUPFAM" id="SSF56752">
    <property type="entry name" value="D-aminoacid aminotransferase-like PLP-dependent enzymes"/>
    <property type="match status" value="1"/>
</dbReference>
<dbReference type="InterPro" id="IPR005802">
    <property type="entry name" value="ADC_synth_comp_1"/>
</dbReference>